<name>W8PKE9_9EURY</name>
<dbReference type="KEGG" id="tnu:BD01_0940"/>
<reference evidence="1 2" key="1">
    <citation type="submission" date="2014-02" db="EMBL/GenBank/DDBJ databases">
        <title>Genome Sequence of an Hyperthermophilic Archaeon, Thermococcus nautili 30-1, producing viral vesicles.</title>
        <authorList>
            <person name="Oberto J."/>
            <person name="Gaudin M."/>
            <person name="Cossu M."/>
            <person name="Gorlas A."/>
            <person name="Slesarev A."/>
            <person name="Marguet E."/>
            <person name="Forterre P."/>
        </authorList>
    </citation>
    <scope>NUCLEOTIDE SEQUENCE [LARGE SCALE GENOMIC DNA]</scope>
    <source>
        <strain evidence="1 2">30-1</strain>
    </source>
</reference>
<protein>
    <submittedName>
        <fullName evidence="1">Uncharacterized protein</fullName>
    </submittedName>
</protein>
<dbReference type="OrthoDB" id="97597at2157"/>
<gene>
    <name evidence="1" type="ORF">BD01_0940</name>
</gene>
<evidence type="ECO:0000313" key="1">
    <source>
        <dbReference type="EMBL" id="AHL22559.1"/>
    </source>
</evidence>
<evidence type="ECO:0000313" key="2">
    <source>
        <dbReference type="Proteomes" id="UP000019434"/>
    </source>
</evidence>
<dbReference type="Proteomes" id="UP000019434">
    <property type="component" value="Chromosome"/>
</dbReference>
<sequence length="352" mass="40166">MKKHCLFALVTIMLFLFTLPISTATPYWAKPGVYIEYTAKRYNPYIESQVNRGIKPELVTTASLLYFRNGTYYWVDCHNDTLIKFKILTERGEYLTMGVLLNLKNVTIKFEAQNGTQISAFWNSADVISTSKRVLADGKVSVKVKLRSLRIFGEYRIRKKDGMVFGMNGTPYGHTFIWMENVSPNITLVTFPMYNWSATVKSVSPDNQRGLITYYGLFQPPIVTVAVIGPPFKIPGKIEFTTVTPDSLRYDPSTGLVLNIGSVGVALVPDLAAIGIPFASFTDEYYQFKVQNEQENNYLYPTGLVFYDTNAEFQKVQEIPFSKARTIWKYVFWTSIVFLSFVVLKRSFGWPK</sequence>
<organism evidence="1 2">
    <name type="scientific">Thermococcus nautili</name>
    <dbReference type="NCBI Taxonomy" id="195522"/>
    <lineage>
        <taxon>Archaea</taxon>
        <taxon>Methanobacteriati</taxon>
        <taxon>Methanobacteriota</taxon>
        <taxon>Thermococci</taxon>
        <taxon>Thermococcales</taxon>
        <taxon>Thermococcaceae</taxon>
        <taxon>Thermococcus</taxon>
    </lineage>
</organism>
<dbReference type="STRING" id="195522.BD01_0940"/>
<keyword evidence="2" id="KW-1185">Reference proteome</keyword>
<dbReference type="EMBL" id="CP007264">
    <property type="protein sequence ID" value="AHL22559.1"/>
    <property type="molecule type" value="Genomic_DNA"/>
</dbReference>
<dbReference type="AlphaFoldDB" id="W8PKE9"/>
<dbReference type="RefSeq" id="WP_042690559.1">
    <property type="nucleotide sequence ID" value="NZ_CP007264.1"/>
</dbReference>
<dbReference type="eggNOG" id="arCOG07128">
    <property type="taxonomic scope" value="Archaea"/>
</dbReference>
<accession>W8PKE9</accession>
<dbReference type="GeneID" id="24958676"/>
<dbReference type="HOGENOM" id="CLU_770789_0_0_2"/>
<proteinExistence type="predicted"/>